<protein>
    <submittedName>
        <fullName evidence="1">Uncharacterized protein</fullName>
    </submittedName>
</protein>
<dbReference type="AlphaFoldDB" id="A0AAD3S7R1"/>
<sequence>MVALMPELAGCVVHFVVQLGFVKLIANKALEVAAGGSGKQQLFSLLSGSAILSEVNQLSVTAAVSFGCQNLILLVSTLKLYDAADLVVEQLGTVKHHAVKAALYLPSLICYCCCVEEVAAEEWNAAVAFITKICCVFSYESVFCCVPMESMVLCSVVSCSSPLDEVVPHVRGCWLSSEDLAMDVGSCLRAMLLGSCYGVDLPEMLWANALVRGQQDESETPMHLGANA</sequence>
<keyword evidence="2" id="KW-1185">Reference proteome</keyword>
<dbReference type="EMBL" id="BSYO01000006">
    <property type="protein sequence ID" value="GMH06070.1"/>
    <property type="molecule type" value="Genomic_DNA"/>
</dbReference>
<evidence type="ECO:0000313" key="1">
    <source>
        <dbReference type="EMBL" id="GMH06070.1"/>
    </source>
</evidence>
<evidence type="ECO:0000313" key="2">
    <source>
        <dbReference type="Proteomes" id="UP001279734"/>
    </source>
</evidence>
<comment type="caution">
    <text evidence="1">The sequence shown here is derived from an EMBL/GenBank/DDBJ whole genome shotgun (WGS) entry which is preliminary data.</text>
</comment>
<dbReference type="Proteomes" id="UP001279734">
    <property type="component" value="Unassembled WGS sequence"/>
</dbReference>
<gene>
    <name evidence="1" type="ORF">Nepgr_007910</name>
</gene>
<accession>A0AAD3S7R1</accession>
<organism evidence="1 2">
    <name type="scientific">Nepenthes gracilis</name>
    <name type="common">Slender pitcher plant</name>
    <dbReference type="NCBI Taxonomy" id="150966"/>
    <lineage>
        <taxon>Eukaryota</taxon>
        <taxon>Viridiplantae</taxon>
        <taxon>Streptophyta</taxon>
        <taxon>Embryophyta</taxon>
        <taxon>Tracheophyta</taxon>
        <taxon>Spermatophyta</taxon>
        <taxon>Magnoliopsida</taxon>
        <taxon>eudicotyledons</taxon>
        <taxon>Gunneridae</taxon>
        <taxon>Pentapetalae</taxon>
        <taxon>Caryophyllales</taxon>
        <taxon>Nepenthaceae</taxon>
        <taxon>Nepenthes</taxon>
    </lineage>
</organism>
<proteinExistence type="predicted"/>
<reference evidence="1" key="1">
    <citation type="submission" date="2023-05" db="EMBL/GenBank/DDBJ databases">
        <title>Nepenthes gracilis genome sequencing.</title>
        <authorList>
            <person name="Fukushima K."/>
        </authorList>
    </citation>
    <scope>NUCLEOTIDE SEQUENCE</scope>
    <source>
        <strain evidence="1">SING2019-196</strain>
    </source>
</reference>
<name>A0AAD3S7R1_NEPGR</name>